<evidence type="ECO:0000256" key="1">
    <source>
        <dbReference type="ARBA" id="ARBA00005863"/>
    </source>
</evidence>
<accession>A0A5N6TQB1</accession>
<dbReference type="PANTHER" id="PTHR48070">
    <property type="entry name" value="ESTERASE OVCA2"/>
    <property type="match status" value="1"/>
</dbReference>
<dbReference type="InterPro" id="IPR029058">
    <property type="entry name" value="AB_hydrolase_fold"/>
</dbReference>
<protein>
    <submittedName>
        <fullName evidence="4">Serine hydrolase FSH</fullName>
    </submittedName>
</protein>
<comment type="similarity">
    <text evidence="1">Belongs to the LovG family.</text>
</comment>
<dbReference type="Pfam" id="PF03959">
    <property type="entry name" value="FSH1"/>
    <property type="match status" value="1"/>
</dbReference>
<sequence>MPGLNHFPEQDNLHLPRILCLHGGGTNSVIFRAQCRVLITQLKQHFRLVFADAPFPSQPGPDVVSVYKDFGPFRRWLRSGPEHPVLSHDEAVAEIDRCLGEAMDADEGYGEWVGVLGFSQGAKVAASLLFRQQVRTARLGKHASATEFRFGVLMAGRGPLVSFEPELLMNDALVTAEEIDLLRAPSPQCLARKEHILRFPTIHVHGMLDPGIERHRQLLRTYCCPNASRLMQWEGNHRVPIKTKDVSALVREMLEVAVLTEAL</sequence>
<dbReference type="GO" id="GO:0005737">
    <property type="term" value="C:cytoplasm"/>
    <property type="evidence" value="ECO:0007669"/>
    <property type="project" value="TreeGrafter"/>
</dbReference>
<dbReference type="GO" id="GO:0044550">
    <property type="term" value="P:secondary metabolite biosynthetic process"/>
    <property type="evidence" value="ECO:0007669"/>
    <property type="project" value="TreeGrafter"/>
</dbReference>
<dbReference type="InterPro" id="IPR005645">
    <property type="entry name" value="FSH-like_dom"/>
</dbReference>
<dbReference type="Proteomes" id="UP000325780">
    <property type="component" value="Unassembled WGS sequence"/>
</dbReference>
<keyword evidence="2 4" id="KW-0378">Hydrolase</keyword>
<dbReference type="InterPro" id="IPR050593">
    <property type="entry name" value="LovG"/>
</dbReference>
<dbReference type="AlphaFoldDB" id="A0A5N6TQB1"/>
<evidence type="ECO:0000259" key="3">
    <source>
        <dbReference type="Pfam" id="PF03959"/>
    </source>
</evidence>
<feature type="domain" description="Serine hydrolase" evidence="3">
    <location>
        <begin position="16"/>
        <end position="247"/>
    </location>
</feature>
<proteinExistence type="inferred from homology"/>
<dbReference type="GO" id="GO:0016787">
    <property type="term" value="F:hydrolase activity"/>
    <property type="evidence" value="ECO:0007669"/>
    <property type="project" value="UniProtKB-KW"/>
</dbReference>
<keyword evidence="5" id="KW-1185">Reference proteome</keyword>
<dbReference type="SUPFAM" id="SSF53474">
    <property type="entry name" value="alpha/beta-Hydrolases"/>
    <property type="match status" value="1"/>
</dbReference>
<organism evidence="4 5">
    <name type="scientific">Aspergillus avenaceus</name>
    <dbReference type="NCBI Taxonomy" id="36643"/>
    <lineage>
        <taxon>Eukaryota</taxon>
        <taxon>Fungi</taxon>
        <taxon>Dikarya</taxon>
        <taxon>Ascomycota</taxon>
        <taxon>Pezizomycotina</taxon>
        <taxon>Eurotiomycetes</taxon>
        <taxon>Eurotiomycetidae</taxon>
        <taxon>Eurotiales</taxon>
        <taxon>Aspergillaceae</taxon>
        <taxon>Aspergillus</taxon>
        <taxon>Aspergillus subgen. Circumdati</taxon>
    </lineage>
</organism>
<dbReference type="GO" id="GO:0005634">
    <property type="term" value="C:nucleus"/>
    <property type="evidence" value="ECO:0007669"/>
    <property type="project" value="TreeGrafter"/>
</dbReference>
<dbReference type="OrthoDB" id="414698at2759"/>
<evidence type="ECO:0000313" key="5">
    <source>
        <dbReference type="Proteomes" id="UP000325780"/>
    </source>
</evidence>
<gene>
    <name evidence="4" type="ORF">BDV25DRAFT_168387</name>
</gene>
<evidence type="ECO:0000313" key="4">
    <source>
        <dbReference type="EMBL" id="KAE8148525.1"/>
    </source>
</evidence>
<dbReference type="PANTHER" id="PTHR48070:SF3">
    <property type="entry name" value="ESTERASE DBAE-RELATED"/>
    <property type="match status" value="1"/>
</dbReference>
<name>A0A5N6TQB1_ASPAV</name>
<dbReference type="Gene3D" id="3.40.50.1820">
    <property type="entry name" value="alpha/beta hydrolase"/>
    <property type="match status" value="1"/>
</dbReference>
<evidence type="ECO:0000256" key="2">
    <source>
        <dbReference type="ARBA" id="ARBA00022801"/>
    </source>
</evidence>
<dbReference type="EMBL" id="ML742157">
    <property type="protein sequence ID" value="KAE8148525.1"/>
    <property type="molecule type" value="Genomic_DNA"/>
</dbReference>
<reference evidence="4 5" key="1">
    <citation type="submission" date="2019-04" db="EMBL/GenBank/DDBJ databases">
        <title>Friends and foes A comparative genomics study of 23 Aspergillus species from section Flavi.</title>
        <authorList>
            <consortium name="DOE Joint Genome Institute"/>
            <person name="Kjaerbolling I."/>
            <person name="Vesth T."/>
            <person name="Frisvad J.C."/>
            <person name="Nybo J.L."/>
            <person name="Theobald S."/>
            <person name="Kildgaard S."/>
            <person name="Isbrandt T."/>
            <person name="Kuo A."/>
            <person name="Sato A."/>
            <person name="Lyhne E.K."/>
            <person name="Kogle M.E."/>
            <person name="Wiebenga A."/>
            <person name="Kun R.S."/>
            <person name="Lubbers R.J."/>
            <person name="Makela M.R."/>
            <person name="Barry K."/>
            <person name="Chovatia M."/>
            <person name="Clum A."/>
            <person name="Daum C."/>
            <person name="Haridas S."/>
            <person name="He G."/>
            <person name="LaButti K."/>
            <person name="Lipzen A."/>
            <person name="Mondo S."/>
            <person name="Riley R."/>
            <person name="Salamov A."/>
            <person name="Simmons B.A."/>
            <person name="Magnuson J.K."/>
            <person name="Henrissat B."/>
            <person name="Mortensen U.H."/>
            <person name="Larsen T.O."/>
            <person name="Devries R.P."/>
            <person name="Grigoriev I.V."/>
            <person name="Machida M."/>
            <person name="Baker S.E."/>
            <person name="Andersen M.R."/>
        </authorList>
    </citation>
    <scope>NUCLEOTIDE SEQUENCE [LARGE SCALE GENOMIC DNA]</scope>
    <source>
        <strain evidence="4 5">IBT 18842</strain>
    </source>
</reference>